<dbReference type="PROSITE" id="PS50227">
    <property type="entry name" value="G_PROTEIN_RECEP_F2_3"/>
    <property type="match status" value="1"/>
</dbReference>
<dbReference type="GO" id="GO:0016020">
    <property type="term" value="C:membrane"/>
    <property type="evidence" value="ECO:0007669"/>
    <property type="project" value="InterPro"/>
</dbReference>
<evidence type="ECO:0000259" key="1">
    <source>
        <dbReference type="PROSITE" id="PS50227"/>
    </source>
</evidence>
<dbReference type="Proteomes" id="UP000708208">
    <property type="component" value="Unassembled WGS sequence"/>
</dbReference>
<evidence type="ECO:0000313" key="3">
    <source>
        <dbReference type="Proteomes" id="UP000708208"/>
    </source>
</evidence>
<dbReference type="InterPro" id="IPR001879">
    <property type="entry name" value="GPCR_2_extracellular_dom"/>
</dbReference>
<dbReference type="AlphaFoldDB" id="A0A8J2P015"/>
<dbReference type="Pfam" id="PF02793">
    <property type="entry name" value="HRM"/>
    <property type="match status" value="1"/>
</dbReference>
<dbReference type="PROSITE" id="PS00649">
    <property type="entry name" value="G_PROTEIN_RECEP_F2_1"/>
    <property type="match status" value="1"/>
</dbReference>
<reference evidence="2" key="1">
    <citation type="submission" date="2021-06" db="EMBL/GenBank/DDBJ databases">
        <authorList>
            <person name="Hodson N. C."/>
            <person name="Mongue J. A."/>
            <person name="Jaron S. K."/>
        </authorList>
    </citation>
    <scope>NUCLEOTIDE SEQUENCE</scope>
</reference>
<dbReference type="EMBL" id="CAJVCH010244986">
    <property type="protein sequence ID" value="CAG7733203.1"/>
    <property type="molecule type" value="Genomic_DNA"/>
</dbReference>
<evidence type="ECO:0000313" key="2">
    <source>
        <dbReference type="EMBL" id="CAG7733203.1"/>
    </source>
</evidence>
<dbReference type="GO" id="GO:0004930">
    <property type="term" value="F:G protein-coupled receptor activity"/>
    <property type="evidence" value="ECO:0007669"/>
    <property type="project" value="InterPro"/>
</dbReference>
<sequence length="71" mass="8193">MRSPTTLHTHGLKIICNANQPGVIIWKTYQPGYCPPTWDGWQCWGETEAGITALNTCPEYIYFRIERPTCY</sequence>
<name>A0A8J2P015_9HEXA</name>
<comment type="caution">
    <text evidence="2">The sequence shown here is derived from an EMBL/GenBank/DDBJ whole genome shotgun (WGS) entry which is preliminary data.</text>
</comment>
<feature type="domain" description="G-protein coupled receptors family 2 profile 1" evidence="1">
    <location>
        <begin position="15"/>
        <end position="71"/>
    </location>
</feature>
<protein>
    <recommendedName>
        <fullName evidence="1">G-protein coupled receptors family 2 profile 1 domain-containing protein</fullName>
    </recommendedName>
</protein>
<proteinExistence type="predicted"/>
<accession>A0A8J2P015</accession>
<organism evidence="2 3">
    <name type="scientific">Allacma fusca</name>
    <dbReference type="NCBI Taxonomy" id="39272"/>
    <lineage>
        <taxon>Eukaryota</taxon>
        <taxon>Metazoa</taxon>
        <taxon>Ecdysozoa</taxon>
        <taxon>Arthropoda</taxon>
        <taxon>Hexapoda</taxon>
        <taxon>Collembola</taxon>
        <taxon>Symphypleona</taxon>
        <taxon>Sminthuridae</taxon>
        <taxon>Allacma</taxon>
    </lineage>
</organism>
<keyword evidence="3" id="KW-1185">Reference proteome</keyword>
<dbReference type="OrthoDB" id="16753at2759"/>
<feature type="non-terminal residue" evidence="2">
    <location>
        <position position="71"/>
    </location>
</feature>
<dbReference type="InterPro" id="IPR017983">
    <property type="entry name" value="GPCR_2_secretin-like_CS"/>
</dbReference>
<gene>
    <name evidence="2" type="ORF">AFUS01_LOCUS21660</name>
</gene>